<dbReference type="PANTHER" id="PTHR47534">
    <property type="entry name" value="YALI0E05731P"/>
    <property type="match status" value="1"/>
</dbReference>
<dbReference type="Gene3D" id="3.40.50.720">
    <property type="entry name" value="NAD(P)-binding Rossmann-like Domain"/>
    <property type="match status" value="1"/>
</dbReference>
<name>A0AAN9YHT9_9PEZI</name>
<proteinExistence type="predicted"/>
<dbReference type="Proteomes" id="UP001320420">
    <property type="component" value="Unassembled WGS sequence"/>
</dbReference>
<keyword evidence="1" id="KW-0560">Oxidoreductase</keyword>
<dbReference type="InterPro" id="IPR052228">
    <property type="entry name" value="Sec_Metab_Biosynth_Oxidored"/>
</dbReference>
<dbReference type="Pfam" id="PF00106">
    <property type="entry name" value="adh_short"/>
    <property type="match status" value="1"/>
</dbReference>
<gene>
    <name evidence="2" type="ORF">SLS62_010646</name>
</gene>
<dbReference type="AlphaFoldDB" id="A0AAN9YHT9"/>
<evidence type="ECO:0000313" key="2">
    <source>
        <dbReference type="EMBL" id="KAK7743372.1"/>
    </source>
</evidence>
<evidence type="ECO:0000313" key="3">
    <source>
        <dbReference type="Proteomes" id="UP001320420"/>
    </source>
</evidence>
<evidence type="ECO:0008006" key="4">
    <source>
        <dbReference type="Google" id="ProtNLM"/>
    </source>
</evidence>
<dbReference type="InterPro" id="IPR002347">
    <property type="entry name" value="SDR_fam"/>
</dbReference>
<keyword evidence="3" id="KW-1185">Reference proteome</keyword>
<dbReference type="SUPFAM" id="SSF51735">
    <property type="entry name" value="NAD(P)-binding Rossmann-fold domains"/>
    <property type="match status" value="1"/>
</dbReference>
<dbReference type="InterPro" id="IPR036291">
    <property type="entry name" value="NAD(P)-bd_dom_sf"/>
</dbReference>
<dbReference type="PANTHER" id="PTHR47534:SF3">
    <property type="entry name" value="ALCOHOL DEHYDROGENASE-LIKE C-TERMINAL DOMAIN-CONTAINING PROTEIN"/>
    <property type="match status" value="1"/>
</dbReference>
<comment type="caution">
    <text evidence="2">The sequence shown here is derived from an EMBL/GenBank/DDBJ whole genome shotgun (WGS) entry which is preliminary data.</text>
</comment>
<protein>
    <recommendedName>
        <fullName evidence="4">Short-chain dehydrogenases/reductase</fullName>
    </recommendedName>
</protein>
<dbReference type="GO" id="GO:0016491">
    <property type="term" value="F:oxidoreductase activity"/>
    <property type="evidence" value="ECO:0007669"/>
    <property type="project" value="UniProtKB-KW"/>
</dbReference>
<organism evidence="2 3">
    <name type="scientific">Diatrype stigma</name>
    <dbReference type="NCBI Taxonomy" id="117547"/>
    <lineage>
        <taxon>Eukaryota</taxon>
        <taxon>Fungi</taxon>
        <taxon>Dikarya</taxon>
        <taxon>Ascomycota</taxon>
        <taxon>Pezizomycotina</taxon>
        <taxon>Sordariomycetes</taxon>
        <taxon>Xylariomycetidae</taxon>
        <taxon>Xylariales</taxon>
        <taxon>Diatrypaceae</taxon>
        <taxon>Diatrype</taxon>
    </lineage>
</organism>
<dbReference type="EMBL" id="JAKJXP020000138">
    <property type="protein sequence ID" value="KAK7743372.1"/>
    <property type="molecule type" value="Genomic_DNA"/>
</dbReference>
<evidence type="ECO:0000256" key="1">
    <source>
        <dbReference type="ARBA" id="ARBA00023002"/>
    </source>
</evidence>
<sequence>MVALSTVTASNERIASTFPHGLVAVFVGGTSGVGEYTVKTLARYAVMPKVYIIGRSQEAADRIVNECKQLNPDGTFQFIKADVSLLKNVDDVCRQLKSKETKINILFESQGSMGFAKKTSEGLPLAASLVMHSRLRFILNLLPLLQNADNLRRVVSVQAATFEGPIDVNNIMAQGFSLHKTRDQVASVQTLLLEAAARRAPSVSFVHTVPGIVKGGISRDAEGLAMYILIGISRVLLEPLLQTPPAECGERHVYAATSAMYPPGYGDGATTTAAAGGVALDRALVSTARGSNGQTGSGVYSVAQNLESASSRVEQLLAGFRKDGTAEKVWDFIMEDFKRITETETVV</sequence>
<accession>A0AAN9YHT9</accession>
<reference evidence="2 3" key="1">
    <citation type="submission" date="2024-02" db="EMBL/GenBank/DDBJ databases">
        <title>De novo assembly and annotation of 12 fungi associated with fruit tree decline syndrome in Ontario, Canada.</title>
        <authorList>
            <person name="Sulman M."/>
            <person name="Ellouze W."/>
            <person name="Ilyukhin E."/>
        </authorList>
    </citation>
    <scope>NUCLEOTIDE SEQUENCE [LARGE SCALE GENOMIC DNA]</scope>
    <source>
        <strain evidence="2 3">M11/M66-122</strain>
    </source>
</reference>